<evidence type="ECO:0000256" key="1">
    <source>
        <dbReference type="ARBA" id="ARBA00023125"/>
    </source>
</evidence>
<feature type="region of interest" description="Disordered" evidence="2">
    <location>
        <begin position="1"/>
        <end position="32"/>
    </location>
</feature>
<dbReference type="SUPFAM" id="SSF51182">
    <property type="entry name" value="RmlC-like cupins"/>
    <property type="match status" value="1"/>
</dbReference>
<dbReference type="InterPro" id="IPR013096">
    <property type="entry name" value="Cupin_2"/>
</dbReference>
<dbReference type="Proteomes" id="UP000194139">
    <property type="component" value="Chromosome"/>
</dbReference>
<dbReference type="Gene3D" id="2.60.120.10">
    <property type="entry name" value="Jelly Rolls"/>
    <property type="match status" value="1"/>
</dbReference>
<feature type="domain" description="HTH cro/C1-type" evidence="3">
    <location>
        <begin position="49"/>
        <end position="103"/>
    </location>
</feature>
<dbReference type="OrthoDB" id="9814751at2"/>
<evidence type="ECO:0000313" key="4">
    <source>
        <dbReference type="EMBL" id="ARP84932.1"/>
    </source>
</evidence>
<dbReference type="Gene3D" id="1.10.260.40">
    <property type="entry name" value="lambda repressor-like DNA-binding domains"/>
    <property type="match status" value="1"/>
</dbReference>
<dbReference type="GO" id="GO:0003677">
    <property type="term" value="F:DNA binding"/>
    <property type="evidence" value="ECO:0007669"/>
    <property type="project" value="UniProtKB-KW"/>
</dbReference>
<dbReference type="Pfam" id="PF07883">
    <property type="entry name" value="Cupin_2"/>
    <property type="match status" value="1"/>
</dbReference>
<accession>A0A1W6YV01</accession>
<dbReference type="SUPFAM" id="SSF47413">
    <property type="entry name" value="lambda repressor-like DNA-binding domains"/>
    <property type="match status" value="1"/>
</dbReference>
<dbReference type="AlphaFoldDB" id="A0A1W6YV01"/>
<protein>
    <submittedName>
        <fullName evidence="4">XRE family transcriptional regulator</fullName>
    </submittedName>
</protein>
<dbReference type="Pfam" id="PF01381">
    <property type="entry name" value="HTH_3"/>
    <property type="match status" value="1"/>
</dbReference>
<feature type="compositionally biased region" description="Low complexity" evidence="2">
    <location>
        <begin position="21"/>
        <end position="32"/>
    </location>
</feature>
<dbReference type="PANTHER" id="PTHR46797">
    <property type="entry name" value="HTH-TYPE TRANSCRIPTIONAL REGULATOR"/>
    <property type="match status" value="1"/>
</dbReference>
<evidence type="ECO:0000313" key="5">
    <source>
        <dbReference type="Proteomes" id="UP000194139"/>
    </source>
</evidence>
<evidence type="ECO:0000256" key="2">
    <source>
        <dbReference type="SAM" id="MobiDB-lite"/>
    </source>
</evidence>
<dbReference type="CDD" id="cd02209">
    <property type="entry name" value="cupin_XRE_C"/>
    <property type="match status" value="1"/>
</dbReference>
<dbReference type="InterPro" id="IPR014710">
    <property type="entry name" value="RmlC-like_jellyroll"/>
</dbReference>
<dbReference type="GO" id="GO:0003700">
    <property type="term" value="F:DNA-binding transcription factor activity"/>
    <property type="evidence" value="ECO:0007669"/>
    <property type="project" value="TreeGrafter"/>
</dbReference>
<dbReference type="CDD" id="cd00093">
    <property type="entry name" value="HTH_XRE"/>
    <property type="match status" value="1"/>
</dbReference>
<dbReference type="RefSeq" id="WP_086055813.1">
    <property type="nucleotide sequence ID" value="NZ_CP021109.1"/>
</dbReference>
<evidence type="ECO:0000259" key="3">
    <source>
        <dbReference type="PROSITE" id="PS50943"/>
    </source>
</evidence>
<dbReference type="InterPro" id="IPR010982">
    <property type="entry name" value="Lambda_DNA-bd_dom_sf"/>
</dbReference>
<reference evidence="4 5" key="1">
    <citation type="submission" date="2017-05" db="EMBL/GenBank/DDBJ databases">
        <title>Complete and WGS of Bordetella genogroups.</title>
        <authorList>
            <person name="Spilker T."/>
            <person name="LiPuma J."/>
        </authorList>
    </citation>
    <scope>NUCLEOTIDE SEQUENCE [LARGE SCALE GENOMIC DNA]</scope>
    <source>
        <strain evidence="4 5">AU17164</strain>
    </source>
</reference>
<dbReference type="PANTHER" id="PTHR46797:SF2">
    <property type="entry name" value="TRANSCRIPTIONAL REGULATOR"/>
    <property type="match status" value="1"/>
</dbReference>
<keyword evidence="5" id="KW-1185">Reference proteome</keyword>
<dbReference type="InterPro" id="IPR011051">
    <property type="entry name" value="RmlC_Cupin_sf"/>
</dbReference>
<gene>
    <name evidence="4" type="ORF">CAL13_00850</name>
</gene>
<dbReference type="InterPro" id="IPR001387">
    <property type="entry name" value="Cro/C1-type_HTH"/>
</dbReference>
<sequence length="249" mass="26512">MTLAASARKARTTPDIDASPRRAGVPARPAGRPVKRAHSLVDLWLGEQLRQLRKEQGRSLTDVARACGMSVGLLSQIERGMSSISVNMLRAVARELHVSPDALLRNAEHDDGSSGGHVARAGTHRVIRIDEKGIAKEVVTPPAARAMDLCRITIAPGGSTGDALFVTDKGEQVGIVLTGQLELRIEDRVLLLRAGDSFCYASRTPRRWRNPGDTDTEVVWAISNIADDGVAAGPAAAARPGRRPKQGGG</sequence>
<dbReference type="GO" id="GO:0005829">
    <property type="term" value="C:cytosol"/>
    <property type="evidence" value="ECO:0007669"/>
    <property type="project" value="TreeGrafter"/>
</dbReference>
<dbReference type="SMART" id="SM00530">
    <property type="entry name" value="HTH_XRE"/>
    <property type="match status" value="1"/>
</dbReference>
<dbReference type="InterPro" id="IPR050807">
    <property type="entry name" value="TransReg_Diox_bact_type"/>
</dbReference>
<organism evidence="4 5">
    <name type="scientific">Bordetella genomosp. 9</name>
    <dbReference type="NCBI Taxonomy" id="1416803"/>
    <lineage>
        <taxon>Bacteria</taxon>
        <taxon>Pseudomonadati</taxon>
        <taxon>Pseudomonadota</taxon>
        <taxon>Betaproteobacteria</taxon>
        <taxon>Burkholderiales</taxon>
        <taxon>Alcaligenaceae</taxon>
        <taxon>Bordetella</taxon>
    </lineage>
</organism>
<dbReference type="PROSITE" id="PS50943">
    <property type="entry name" value="HTH_CROC1"/>
    <property type="match status" value="1"/>
</dbReference>
<keyword evidence="1" id="KW-0238">DNA-binding</keyword>
<dbReference type="EMBL" id="CP021109">
    <property type="protein sequence ID" value="ARP84932.1"/>
    <property type="molecule type" value="Genomic_DNA"/>
</dbReference>
<name>A0A1W6YV01_9BORD</name>
<proteinExistence type="predicted"/>